<dbReference type="EMBL" id="PDKB01000005">
    <property type="protein sequence ID" value="RBQ29489.1"/>
    <property type="molecule type" value="Genomic_DNA"/>
</dbReference>
<dbReference type="Proteomes" id="UP000252669">
    <property type="component" value="Unassembled WGS sequence"/>
</dbReference>
<dbReference type="OrthoDB" id="9810361at2"/>
<evidence type="ECO:0000313" key="1">
    <source>
        <dbReference type="EMBL" id="RBQ29489.1"/>
    </source>
</evidence>
<dbReference type="RefSeq" id="WP_113893609.1">
    <property type="nucleotide sequence ID" value="NZ_JANJGA010000001.1"/>
</dbReference>
<organism evidence="1 2">
    <name type="scientific">Aliarcobacter vitoriensis</name>
    <dbReference type="NCBI Taxonomy" id="2011099"/>
    <lineage>
        <taxon>Bacteria</taxon>
        <taxon>Pseudomonadati</taxon>
        <taxon>Campylobacterota</taxon>
        <taxon>Epsilonproteobacteria</taxon>
        <taxon>Campylobacterales</taxon>
        <taxon>Arcobacteraceae</taxon>
        <taxon>Aliarcobacter</taxon>
    </lineage>
</organism>
<keyword evidence="2" id="KW-1185">Reference proteome</keyword>
<dbReference type="AlphaFoldDB" id="A0A366MVH0"/>
<dbReference type="Pfam" id="PF03692">
    <property type="entry name" value="CxxCxxCC"/>
    <property type="match status" value="1"/>
</dbReference>
<protein>
    <submittedName>
        <fullName evidence="1">Zinc/iron-chelating domain-containing protein</fullName>
    </submittedName>
</protein>
<name>A0A366MVH0_9BACT</name>
<comment type="caution">
    <text evidence="1">The sequence shown here is derived from an EMBL/GenBank/DDBJ whole genome shotgun (WGS) entry which is preliminary data.</text>
</comment>
<evidence type="ECO:0000313" key="2">
    <source>
        <dbReference type="Proteomes" id="UP000252669"/>
    </source>
</evidence>
<reference evidence="1 2" key="1">
    <citation type="submission" date="2017-10" db="EMBL/GenBank/DDBJ databases">
        <title>Genomics of the genus Arcobacter.</title>
        <authorList>
            <person name="Perez-Cataluna A."/>
            <person name="Figueras M.J."/>
        </authorList>
    </citation>
    <scope>NUCLEOTIDE SEQUENCE [LARGE SCALE GENOMIC DNA]</scope>
    <source>
        <strain evidence="1 2">CECT 9230</strain>
    </source>
</reference>
<accession>A0A366MVH0</accession>
<proteinExistence type="predicted"/>
<gene>
    <name evidence="1" type="ORF">CRU91_03930</name>
</gene>
<dbReference type="InterPro" id="IPR005358">
    <property type="entry name" value="Puta_zinc/iron-chelating_dom"/>
</dbReference>
<sequence length="189" mass="22376">MKDFIPISNQTFTFGDCKNCQAQCCSGLYGSIYSQILKEEFETVYKNFPILFIFGSLDFIKPVILLSNGFDFCPHLKNFRCTIYENRPKVCKTYPLSPHLDNQIYIDISCPELNKGTNKLNFKDEIFENYCEKYIQTHFEFENLKRKDFQLVCTIRNENFYKYMGDENSSYLNFHKLSLESLEKLELNL</sequence>